<feature type="domain" description="HTH tetR-type" evidence="5">
    <location>
        <begin position="8"/>
        <end position="68"/>
    </location>
</feature>
<dbReference type="OrthoDB" id="3237195at2"/>
<dbReference type="InterPro" id="IPR001647">
    <property type="entry name" value="HTH_TetR"/>
</dbReference>
<reference evidence="6 7" key="1">
    <citation type="submission" date="2017-09" db="EMBL/GenBank/DDBJ databases">
        <authorList>
            <person name="Lee N."/>
            <person name="Cho B.-K."/>
        </authorList>
    </citation>
    <scope>NUCLEOTIDE SEQUENCE [LARGE SCALE GENOMIC DNA]</scope>
    <source>
        <strain evidence="6 7">ATCC 12769</strain>
    </source>
</reference>
<evidence type="ECO:0000313" key="7">
    <source>
        <dbReference type="Proteomes" id="UP000326178"/>
    </source>
</evidence>
<evidence type="ECO:0000256" key="2">
    <source>
        <dbReference type="ARBA" id="ARBA00023125"/>
    </source>
</evidence>
<gene>
    <name evidence="6" type="ORF">CP967_31575</name>
</gene>
<dbReference type="GO" id="GO:0000976">
    <property type="term" value="F:transcription cis-regulatory region binding"/>
    <property type="evidence" value="ECO:0007669"/>
    <property type="project" value="TreeGrafter"/>
</dbReference>
<protein>
    <submittedName>
        <fullName evidence="6">TetR/AcrR family transcriptional regulator</fullName>
    </submittedName>
</protein>
<dbReference type="InterPro" id="IPR050109">
    <property type="entry name" value="HTH-type_TetR-like_transc_reg"/>
</dbReference>
<keyword evidence="7" id="KW-1185">Reference proteome</keyword>
<proteinExistence type="predicted"/>
<dbReference type="KEGG" id="snk:CP967_31575"/>
<accession>A0A5J6FIU6</accession>
<dbReference type="Pfam" id="PF00440">
    <property type="entry name" value="TetR_N"/>
    <property type="match status" value="1"/>
</dbReference>
<dbReference type="Proteomes" id="UP000326178">
    <property type="component" value="Chromosome"/>
</dbReference>
<dbReference type="InterPro" id="IPR009057">
    <property type="entry name" value="Homeodomain-like_sf"/>
</dbReference>
<dbReference type="PANTHER" id="PTHR30055:SF234">
    <property type="entry name" value="HTH-TYPE TRANSCRIPTIONAL REGULATOR BETI"/>
    <property type="match status" value="1"/>
</dbReference>
<dbReference type="SUPFAM" id="SSF46689">
    <property type="entry name" value="Homeodomain-like"/>
    <property type="match status" value="1"/>
</dbReference>
<dbReference type="EMBL" id="CP023702">
    <property type="protein sequence ID" value="QEU75906.1"/>
    <property type="molecule type" value="Genomic_DNA"/>
</dbReference>
<keyword evidence="3" id="KW-0804">Transcription</keyword>
<evidence type="ECO:0000256" key="1">
    <source>
        <dbReference type="ARBA" id="ARBA00023015"/>
    </source>
</evidence>
<feature type="DNA-binding region" description="H-T-H motif" evidence="4">
    <location>
        <begin position="31"/>
        <end position="50"/>
    </location>
</feature>
<dbReference type="SUPFAM" id="SSF48498">
    <property type="entry name" value="Tetracyclin repressor-like, C-terminal domain"/>
    <property type="match status" value="1"/>
</dbReference>
<name>A0A5J6FIU6_9ACTN</name>
<dbReference type="InterPro" id="IPR036271">
    <property type="entry name" value="Tet_transcr_reg_TetR-rel_C_sf"/>
</dbReference>
<dbReference type="PROSITE" id="PS50977">
    <property type="entry name" value="HTH_TETR_2"/>
    <property type="match status" value="1"/>
</dbReference>
<organism evidence="6 7">
    <name type="scientific">Streptomyces nitrosporeus</name>
    <dbReference type="NCBI Taxonomy" id="28894"/>
    <lineage>
        <taxon>Bacteria</taxon>
        <taxon>Bacillati</taxon>
        <taxon>Actinomycetota</taxon>
        <taxon>Actinomycetes</taxon>
        <taxon>Kitasatosporales</taxon>
        <taxon>Streptomycetaceae</taxon>
        <taxon>Streptomyces</taxon>
    </lineage>
</organism>
<sequence>MKNSERAASTRANLVLAAARHFDQHGYDGTTLNSVCAEVNVTLGALTFHFRCKAALASAVVQEGVEELRRVSTECSAAGALPELSLLVRQVVTALQRNVLTRAAVRLIQEEHVVSDWLGVFREEVLRLLERASAAGGLFAGVRPDTAVRLVMYVVEGAMAEARRPADGEGPTGPDFAEVWRAVLNGLAADAR</sequence>
<evidence type="ECO:0000259" key="5">
    <source>
        <dbReference type="PROSITE" id="PS50977"/>
    </source>
</evidence>
<evidence type="ECO:0000256" key="3">
    <source>
        <dbReference type="ARBA" id="ARBA00023163"/>
    </source>
</evidence>
<keyword evidence="2 4" id="KW-0238">DNA-binding</keyword>
<keyword evidence="1" id="KW-0805">Transcription regulation</keyword>
<dbReference type="AlphaFoldDB" id="A0A5J6FIU6"/>
<dbReference type="GO" id="GO:0003700">
    <property type="term" value="F:DNA-binding transcription factor activity"/>
    <property type="evidence" value="ECO:0007669"/>
    <property type="project" value="TreeGrafter"/>
</dbReference>
<evidence type="ECO:0000313" key="6">
    <source>
        <dbReference type="EMBL" id="QEU75906.1"/>
    </source>
</evidence>
<evidence type="ECO:0000256" key="4">
    <source>
        <dbReference type="PROSITE-ProRule" id="PRU00335"/>
    </source>
</evidence>
<dbReference type="PANTHER" id="PTHR30055">
    <property type="entry name" value="HTH-TYPE TRANSCRIPTIONAL REGULATOR RUTR"/>
    <property type="match status" value="1"/>
</dbReference>
<dbReference type="Gene3D" id="1.10.357.10">
    <property type="entry name" value="Tetracycline Repressor, domain 2"/>
    <property type="match status" value="1"/>
</dbReference>
<dbReference type="RefSeq" id="WP_150491221.1">
    <property type="nucleotide sequence ID" value="NZ_BMUV01000003.1"/>
</dbReference>